<sequence>MKKIFAMLLLVITALALRAGEETTNYLTSGGKTYFCQKVRSGLFCANIVTSDGFTLKIPYSKVDAVYRDGKLYERLPVIYEGAAQGKTALMEYITSRNGLRLYKYCEYGECGDLLRCNYKPAHLQVVYYVFKDGEFYLLVDCKNAASVLPFFGVKVA</sequence>
<dbReference type="EMBL" id="VSSQ01000153">
    <property type="protein sequence ID" value="MPL81693.1"/>
    <property type="molecule type" value="Genomic_DNA"/>
</dbReference>
<name>A0A644USN1_9ZZZZ</name>
<comment type="caution">
    <text evidence="1">The sequence shown here is derived from an EMBL/GenBank/DDBJ whole genome shotgun (WGS) entry which is preliminary data.</text>
</comment>
<gene>
    <name evidence="1" type="ORF">SDC9_27622</name>
</gene>
<protein>
    <submittedName>
        <fullName evidence="1">Uncharacterized protein</fullName>
    </submittedName>
</protein>
<reference evidence="1" key="1">
    <citation type="submission" date="2019-08" db="EMBL/GenBank/DDBJ databases">
        <authorList>
            <person name="Kucharzyk K."/>
            <person name="Murdoch R.W."/>
            <person name="Higgins S."/>
            <person name="Loffler F."/>
        </authorList>
    </citation>
    <scope>NUCLEOTIDE SEQUENCE</scope>
</reference>
<dbReference type="AlphaFoldDB" id="A0A644USN1"/>
<accession>A0A644USN1</accession>
<evidence type="ECO:0000313" key="1">
    <source>
        <dbReference type="EMBL" id="MPL81693.1"/>
    </source>
</evidence>
<organism evidence="1">
    <name type="scientific">bioreactor metagenome</name>
    <dbReference type="NCBI Taxonomy" id="1076179"/>
    <lineage>
        <taxon>unclassified sequences</taxon>
        <taxon>metagenomes</taxon>
        <taxon>ecological metagenomes</taxon>
    </lineage>
</organism>
<proteinExistence type="predicted"/>